<dbReference type="CDD" id="cd00761">
    <property type="entry name" value="Glyco_tranf_GTA_type"/>
    <property type="match status" value="1"/>
</dbReference>
<dbReference type="InterPro" id="IPR050834">
    <property type="entry name" value="Glycosyltransf_2"/>
</dbReference>
<dbReference type="Gene3D" id="3.90.550.10">
    <property type="entry name" value="Spore Coat Polysaccharide Biosynthesis Protein SpsA, Chain A"/>
    <property type="match status" value="1"/>
</dbReference>
<accession>A0A7S8C5S6</accession>
<dbReference type="Proteomes" id="UP000593594">
    <property type="component" value="Chromosome"/>
</dbReference>
<dbReference type="GO" id="GO:0016740">
    <property type="term" value="F:transferase activity"/>
    <property type="evidence" value="ECO:0007669"/>
    <property type="project" value="UniProtKB-KW"/>
</dbReference>
<dbReference type="PANTHER" id="PTHR43685">
    <property type="entry name" value="GLYCOSYLTRANSFERASE"/>
    <property type="match status" value="1"/>
</dbReference>
<name>A0A7S8C5S6_9HYPH</name>
<proteinExistence type="predicted"/>
<evidence type="ECO:0000313" key="3">
    <source>
        <dbReference type="Proteomes" id="UP000593594"/>
    </source>
</evidence>
<dbReference type="RefSeq" id="WP_213161271.1">
    <property type="nucleotide sequence ID" value="NZ_CP058214.1"/>
</dbReference>
<dbReference type="SUPFAM" id="SSF53448">
    <property type="entry name" value="Nucleotide-diphospho-sugar transferases"/>
    <property type="match status" value="1"/>
</dbReference>
<evidence type="ECO:0000259" key="1">
    <source>
        <dbReference type="Pfam" id="PF00535"/>
    </source>
</evidence>
<gene>
    <name evidence="2" type="ORF">HW532_15155</name>
</gene>
<dbReference type="PANTHER" id="PTHR43685:SF11">
    <property type="entry name" value="GLYCOSYLTRANSFERASE TAGX-RELATED"/>
    <property type="match status" value="1"/>
</dbReference>
<organism evidence="2 3">
    <name type="scientific">Kaustia mangrovi</name>
    <dbReference type="NCBI Taxonomy" id="2593653"/>
    <lineage>
        <taxon>Bacteria</taxon>
        <taxon>Pseudomonadati</taxon>
        <taxon>Pseudomonadota</taxon>
        <taxon>Alphaproteobacteria</taxon>
        <taxon>Hyphomicrobiales</taxon>
        <taxon>Parvibaculaceae</taxon>
        <taxon>Kaustia</taxon>
    </lineage>
</organism>
<feature type="domain" description="Glycosyltransferase 2-like" evidence="1">
    <location>
        <begin position="5"/>
        <end position="123"/>
    </location>
</feature>
<reference evidence="2 3" key="1">
    <citation type="submission" date="2020-06" db="EMBL/GenBank/DDBJ databases">
        <title>Genome sequence of 2 isolates from Red Sea Mangroves.</title>
        <authorList>
            <person name="Sefrji F."/>
            <person name="Michoud G."/>
            <person name="Merlino G."/>
            <person name="Daffonchio D."/>
        </authorList>
    </citation>
    <scope>NUCLEOTIDE SEQUENCE [LARGE SCALE GENOMIC DNA]</scope>
    <source>
        <strain evidence="2 3">R1DC25</strain>
    </source>
</reference>
<keyword evidence="2" id="KW-0808">Transferase</keyword>
<protein>
    <submittedName>
        <fullName evidence="2">Glycosyltransferase family 2 protein</fullName>
    </submittedName>
</protein>
<dbReference type="KEGG" id="kmn:HW532_15155"/>
<sequence length="310" mass="34933">MPEISIVLPTYNRAEEIGRTIESVLGQDFADFELIVVDDGSVDDTAAAVAAHDDERVVYVAQERNMGGNAARNRGIREARGAIVCFLDSDDEYLPHKLATVKAFFDRHSDIDVLIDSFEYVPECRGSQDRTTTLRLNPDLTGSTEIERRIFARMLWKPTPSISARRDALFKVGLFDEGLRRRQDMDLALRLARQCRCAATSAVLWRKHWTEGAISSTTRTFVDAVIDICDRHPDYVRKAHFRVGLERDLARHCLRLIARGEPSMLMRDLKRIARYFGAGETVRFIAGGVVELAKRLLPWSGSRGPEPAGK</sequence>
<evidence type="ECO:0000313" key="2">
    <source>
        <dbReference type="EMBL" id="QPC43908.1"/>
    </source>
</evidence>
<dbReference type="Pfam" id="PF00535">
    <property type="entry name" value="Glycos_transf_2"/>
    <property type="match status" value="1"/>
</dbReference>
<dbReference type="EMBL" id="CP058214">
    <property type="protein sequence ID" value="QPC43908.1"/>
    <property type="molecule type" value="Genomic_DNA"/>
</dbReference>
<keyword evidence="3" id="KW-1185">Reference proteome</keyword>
<dbReference type="InterPro" id="IPR029044">
    <property type="entry name" value="Nucleotide-diphossugar_trans"/>
</dbReference>
<dbReference type="AlphaFoldDB" id="A0A7S8C5S6"/>
<dbReference type="InterPro" id="IPR001173">
    <property type="entry name" value="Glyco_trans_2-like"/>
</dbReference>